<sequence>MAKYALLLLAIPFVELWLLFVIGGAIGFWPTVGLVIGMAVLGVTLAKHEGRRVLTSWQTAMATGQVPDEGITSGLLVLIGAGLLVLPGVLTDVVGLLLLLPPVRRRLAATVRAALERRAAKGNPLGSSFAGGFARPGVQMRVIHFGGSIPGGGAFWPDPPAARRRGGQVIDVKPEDYVVEEVSEPSGKGNVKGLLN</sequence>
<evidence type="ECO:0000313" key="2">
    <source>
        <dbReference type="EMBL" id="AKT43332.1"/>
    </source>
</evidence>
<keyword evidence="1" id="KW-1133">Transmembrane helix</keyword>
<name>A0A0K1ERP6_CHOCO</name>
<evidence type="ECO:0000256" key="1">
    <source>
        <dbReference type="SAM" id="Phobius"/>
    </source>
</evidence>
<dbReference type="PANTHER" id="PTHR35335:SF1">
    <property type="entry name" value="UPF0716 PROTEIN FXSA"/>
    <property type="match status" value="1"/>
</dbReference>
<feature type="transmembrane region" description="Helical" evidence="1">
    <location>
        <begin position="7"/>
        <end position="29"/>
    </location>
</feature>
<protein>
    <submittedName>
        <fullName evidence="2">Membrane protein, FxsA-like</fullName>
    </submittedName>
</protein>
<dbReference type="NCBIfam" id="NF008528">
    <property type="entry name" value="PRK11463.1-2"/>
    <property type="match status" value="1"/>
</dbReference>
<dbReference type="EMBL" id="CP012159">
    <property type="protein sequence ID" value="AKT43332.1"/>
    <property type="molecule type" value="Genomic_DNA"/>
</dbReference>
<gene>
    <name evidence="2" type="primary">fxsA</name>
    <name evidence="2" type="ORF">CMC5_075640</name>
</gene>
<feature type="transmembrane region" description="Helical" evidence="1">
    <location>
        <begin position="75"/>
        <end position="100"/>
    </location>
</feature>
<keyword evidence="1" id="KW-0812">Transmembrane</keyword>
<dbReference type="STRING" id="52.CMC5_075640"/>
<keyword evidence="1" id="KW-0472">Membrane</keyword>
<dbReference type="Proteomes" id="UP000067626">
    <property type="component" value="Chromosome"/>
</dbReference>
<reference evidence="2 3" key="1">
    <citation type="submission" date="2015-07" db="EMBL/GenBank/DDBJ databases">
        <title>Genome analysis of myxobacterium Chondromyces crocatus Cm c5 reveals a high potential for natural compound synthesis and the genetic basis for the loss of fruiting body formation.</title>
        <authorList>
            <person name="Zaburannyi N."/>
            <person name="Bunk B."/>
            <person name="Maier J."/>
            <person name="Overmann J."/>
            <person name="Mueller R."/>
        </authorList>
    </citation>
    <scope>NUCLEOTIDE SEQUENCE [LARGE SCALE GENOMIC DNA]</scope>
    <source>
        <strain evidence="2 3">Cm c5</strain>
    </source>
</reference>
<keyword evidence="3" id="KW-1185">Reference proteome</keyword>
<organism evidence="2 3">
    <name type="scientific">Chondromyces crocatus</name>
    <dbReference type="NCBI Taxonomy" id="52"/>
    <lineage>
        <taxon>Bacteria</taxon>
        <taxon>Pseudomonadati</taxon>
        <taxon>Myxococcota</taxon>
        <taxon>Polyangia</taxon>
        <taxon>Polyangiales</taxon>
        <taxon>Polyangiaceae</taxon>
        <taxon>Chondromyces</taxon>
    </lineage>
</organism>
<dbReference type="RefSeq" id="WP_050434818.1">
    <property type="nucleotide sequence ID" value="NZ_CP012159.1"/>
</dbReference>
<dbReference type="PANTHER" id="PTHR35335">
    <property type="entry name" value="UPF0716 PROTEIN FXSA"/>
    <property type="match status" value="1"/>
</dbReference>
<dbReference type="AlphaFoldDB" id="A0A0K1ERP6"/>
<evidence type="ECO:0000313" key="3">
    <source>
        <dbReference type="Proteomes" id="UP000067626"/>
    </source>
</evidence>
<dbReference type="KEGG" id="ccro:CMC5_075640"/>
<dbReference type="Pfam" id="PF04186">
    <property type="entry name" value="FxsA"/>
    <property type="match status" value="1"/>
</dbReference>
<accession>A0A0K1ERP6</accession>
<dbReference type="GO" id="GO:0016020">
    <property type="term" value="C:membrane"/>
    <property type="evidence" value="ECO:0007669"/>
    <property type="project" value="InterPro"/>
</dbReference>
<dbReference type="InterPro" id="IPR007313">
    <property type="entry name" value="FxsA"/>
</dbReference>
<proteinExistence type="predicted"/>
<dbReference type="PATRIC" id="fig|52.7.peg.8318"/>
<dbReference type="OrthoDB" id="5526665at2"/>